<feature type="chain" id="PRO_5034153791" evidence="1">
    <location>
        <begin position="21"/>
        <end position="131"/>
    </location>
</feature>
<gene>
    <name evidence="3" type="primary">LOC111118401</name>
</gene>
<dbReference type="OrthoDB" id="6150446at2759"/>
<name>A0A8B8CEF5_CRAVI</name>
<organism evidence="2 3">
    <name type="scientific">Crassostrea virginica</name>
    <name type="common">Eastern oyster</name>
    <dbReference type="NCBI Taxonomy" id="6565"/>
    <lineage>
        <taxon>Eukaryota</taxon>
        <taxon>Metazoa</taxon>
        <taxon>Spiralia</taxon>
        <taxon>Lophotrochozoa</taxon>
        <taxon>Mollusca</taxon>
        <taxon>Bivalvia</taxon>
        <taxon>Autobranchia</taxon>
        <taxon>Pteriomorphia</taxon>
        <taxon>Ostreida</taxon>
        <taxon>Ostreoidea</taxon>
        <taxon>Ostreidae</taxon>
        <taxon>Crassostrea</taxon>
    </lineage>
</organism>
<evidence type="ECO:0000313" key="3">
    <source>
        <dbReference type="RefSeq" id="XP_022313559.1"/>
    </source>
</evidence>
<sequence length="131" mass="14641">MIVPECLHLAMFFVAVGVNAKIPPQLRIEILHKLGIDPSGSSPGNSRPISSYIRHVFQQIQERQDMLRIPGDRDPIVQFYSSTSENSNGIIEFDLTTTPVIGNVTKIEVAFTGHTHRFLTWTSSPPTNQLQ</sequence>
<reference evidence="3" key="1">
    <citation type="submission" date="2025-08" db="UniProtKB">
        <authorList>
            <consortium name="RefSeq"/>
        </authorList>
    </citation>
    <scope>IDENTIFICATION</scope>
    <source>
        <tissue evidence="3">Whole sample</tissue>
    </source>
</reference>
<proteinExistence type="predicted"/>
<dbReference type="AlphaFoldDB" id="A0A8B8CEF5"/>
<dbReference type="GeneID" id="111118401"/>
<evidence type="ECO:0000256" key="1">
    <source>
        <dbReference type="SAM" id="SignalP"/>
    </source>
</evidence>
<dbReference type="RefSeq" id="XP_022313559.1">
    <property type="nucleotide sequence ID" value="XM_022457851.1"/>
</dbReference>
<keyword evidence="1" id="KW-0732">Signal</keyword>
<feature type="signal peptide" evidence="1">
    <location>
        <begin position="1"/>
        <end position="20"/>
    </location>
</feature>
<dbReference type="Proteomes" id="UP000694844">
    <property type="component" value="Chromosome 2"/>
</dbReference>
<keyword evidence="2" id="KW-1185">Reference proteome</keyword>
<evidence type="ECO:0000313" key="2">
    <source>
        <dbReference type="Proteomes" id="UP000694844"/>
    </source>
</evidence>
<protein>
    <submittedName>
        <fullName evidence="3">Uncharacterized protein LOC111118401</fullName>
    </submittedName>
</protein>
<accession>A0A8B8CEF5</accession>
<dbReference type="KEGG" id="cvn:111118401"/>